<accession>A0A9Q0LPP1</accession>
<sequence length="138" mass="16020">MSDSELNSHCCCCGALLIDFSRPRPSPLLVELSKEFGQSSRICNVCRLLNYRKIKQTQNNQPNKIKKKNTKKRKTVNKQLDEMKVETDELKIENKVLSEKLQELLAENASLKQSLSEKEEIIRKLEAEKQQMNQINEK</sequence>
<dbReference type="EMBL" id="JAPDFW010000058">
    <property type="protein sequence ID" value="KAJ5077436.1"/>
    <property type="molecule type" value="Genomic_DNA"/>
</dbReference>
<evidence type="ECO:0000313" key="2">
    <source>
        <dbReference type="EMBL" id="KAJ5077436.1"/>
    </source>
</evidence>
<proteinExistence type="predicted"/>
<feature type="compositionally biased region" description="Basic residues" evidence="1">
    <location>
        <begin position="64"/>
        <end position="76"/>
    </location>
</feature>
<organism evidence="2 3">
    <name type="scientific">Anaeramoeba ignava</name>
    <name type="common">Anaerobic marine amoeba</name>
    <dbReference type="NCBI Taxonomy" id="1746090"/>
    <lineage>
        <taxon>Eukaryota</taxon>
        <taxon>Metamonada</taxon>
        <taxon>Anaeramoebidae</taxon>
        <taxon>Anaeramoeba</taxon>
    </lineage>
</organism>
<protein>
    <submittedName>
        <fullName evidence="2">Uncharacterized protein</fullName>
    </submittedName>
</protein>
<keyword evidence="3" id="KW-1185">Reference proteome</keyword>
<name>A0A9Q0LPP1_ANAIG</name>
<dbReference type="AlphaFoldDB" id="A0A9Q0LPP1"/>
<evidence type="ECO:0000256" key="1">
    <source>
        <dbReference type="SAM" id="MobiDB-lite"/>
    </source>
</evidence>
<gene>
    <name evidence="2" type="ORF">M0811_05959</name>
</gene>
<dbReference type="Proteomes" id="UP001149090">
    <property type="component" value="Unassembled WGS sequence"/>
</dbReference>
<comment type="caution">
    <text evidence="2">The sequence shown here is derived from an EMBL/GenBank/DDBJ whole genome shotgun (WGS) entry which is preliminary data.</text>
</comment>
<feature type="region of interest" description="Disordered" evidence="1">
    <location>
        <begin position="59"/>
        <end position="80"/>
    </location>
</feature>
<evidence type="ECO:0000313" key="3">
    <source>
        <dbReference type="Proteomes" id="UP001149090"/>
    </source>
</evidence>
<reference evidence="2" key="1">
    <citation type="submission" date="2022-10" db="EMBL/GenBank/DDBJ databases">
        <title>Novel sulphate-reducing endosymbionts in the free-living metamonad Anaeramoeba.</title>
        <authorList>
            <person name="Jerlstrom-Hultqvist J."/>
            <person name="Cepicka I."/>
            <person name="Gallot-Lavallee L."/>
            <person name="Salas-Leiva D."/>
            <person name="Curtis B.A."/>
            <person name="Zahonova K."/>
            <person name="Pipaliya S."/>
            <person name="Dacks J."/>
            <person name="Roger A.J."/>
        </authorList>
    </citation>
    <scope>NUCLEOTIDE SEQUENCE</scope>
    <source>
        <strain evidence="2">BMAN</strain>
    </source>
</reference>